<accession>A0A3B0Y2R1</accession>
<protein>
    <submittedName>
        <fullName evidence="1">Uncharacterized protein</fullName>
    </submittedName>
</protein>
<evidence type="ECO:0000313" key="1">
    <source>
        <dbReference type="EMBL" id="VAW62744.1"/>
    </source>
</evidence>
<sequence length="134" mass="15373">MIYRIFFSSVFFPRAIRLFCLLCFSASVSAGKPLVEAVVAECNQQRICKFEVTIRHADEGWAHFVNGFEIFSLQGERLAHEAFAGPHMREQSFTRTLRKVSIPPAVDTVIIRAHDIKHGESDRKYVMKLKFIPD</sequence>
<proteinExistence type="predicted"/>
<dbReference type="EMBL" id="UOFG01000180">
    <property type="protein sequence ID" value="VAW62744.1"/>
    <property type="molecule type" value="Genomic_DNA"/>
</dbReference>
<reference evidence="1" key="1">
    <citation type="submission" date="2018-06" db="EMBL/GenBank/DDBJ databases">
        <authorList>
            <person name="Zhirakovskaya E."/>
        </authorList>
    </citation>
    <scope>NUCLEOTIDE SEQUENCE</scope>
</reference>
<organism evidence="1">
    <name type="scientific">hydrothermal vent metagenome</name>
    <dbReference type="NCBI Taxonomy" id="652676"/>
    <lineage>
        <taxon>unclassified sequences</taxon>
        <taxon>metagenomes</taxon>
        <taxon>ecological metagenomes</taxon>
    </lineage>
</organism>
<dbReference type="AlphaFoldDB" id="A0A3B0Y2R1"/>
<name>A0A3B0Y2R1_9ZZZZ</name>
<gene>
    <name evidence="1" type="ORF">MNBD_GAMMA11-220</name>
</gene>